<dbReference type="InterPro" id="IPR000326">
    <property type="entry name" value="PAP2/HPO"/>
</dbReference>
<accession>A0A2H0PV03</accession>
<feature type="transmembrane region" description="Helical" evidence="1">
    <location>
        <begin position="131"/>
        <end position="149"/>
    </location>
</feature>
<evidence type="ECO:0000313" key="4">
    <source>
        <dbReference type="Proteomes" id="UP000236846"/>
    </source>
</evidence>
<feature type="transmembrane region" description="Helical" evidence="1">
    <location>
        <begin position="6"/>
        <end position="27"/>
    </location>
</feature>
<evidence type="ECO:0000313" key="3">
    <source>
        <dbReference type="EMBL" id="PIR25880.1"/>
    </source>
</evidence>
<proteinExistence type="predicted"/>
<evidence type="ECO:0000259" key="2">
    <source>
        <dbReference type="SMART" id="SM00014"/>
    </source>
</evidence>
<dbReference type="InterPro" id="IPR036938">
    <property type="entry name" value="PAP2/HPO_sf"/>
</dbReference>
<protein>
    <recommendedName>
        <fullName evidence="2">Phosphatidic acid phosphatase type 2/haloperoxidase domain-containing protein</fullName>
    </recommendedName>
</protein>
<dbReference type="SMART" id="SM00014">
    <property type="entry name" value="acidPPc"/>
    <property type="match status" value="1"/>
</dbReference>
<comment type="caution">
    <text evidence="3">The sequence shown here is derived from an EMBL/GenBank/DDBJ whole genome shotgun (WGS) entry which is preliminary data.</text>
</comment>
<dbReference type="AlphaFoldDB" id="A0A2H0PV03"/>
<keyword evidence="1" id="KW-1133">Transmembrane helix</keyword>
<feature type="domain" description="Phosphatidic acid phosphatase type 2/haloperoxidase" evidence="2">
    <location>
        <begin position="34"/>
        <end position="146"/>
    </location>
</feature>
<evidence type="ECO:0000256" key="1">
    <source>
        <dbReference type="SAM" id="Phobius"/>
    </source>
</evidence>
<feature type="transmembrane region" description="Helical" evidence="1">
    <location>
        <begin position="107"/>
        <end position="125"/>
    </location>
</feature>
<feature type="transmembrane region" description="Helical" evidence="1">
    <location>
        <begin position="34"/>
        <end position="59"/>
    </location>
</feature>
<dbReference type="EMBL" id="PCXE01000047">
    <property type="protein sequence ID" value="PIR25880.1"/>
    <property type="molecule type" value="Genomic_DNA"/>
</dbReference>
<gene>
    <name evidence="3" type="ORF">COV41_02520</name>
</gene>
<organism evidence="3 4">
    <name type="scientific">Candidatus Brennerbacteria bacterium CG11_big_fil_rev_8_21_14_0_20_43_10</name>
    <dbReference type="NCBI Taxonomy" id="1974523"/>
    <lineage>
        <taxon>Bacteria</taxon>
        <taxon>Candidatus Brenneribacteriota</taxon>
    </lineage>
</organism>
<dbReference type="SUPFAM" id="SSF48317">
    <property type="entry name" value="Acid phosphatase/Vanadium-dependent haloperoxidase"/>
    <property type="match status" value="1"/>
</dbReference>
<keyword evidence="1" id="KW-0472">Membrane</keyword>
<dbReference type="Gene3D" id="1.20.144.10">
    <property type="entry name" value="Phosphatidic acid phosphatase type 2/haloperoxidase"/>
    <property type="match status" value="1"/>
</dbReference>
<name>A0A2H0PV03_9BACT</name>
<dbReference type="Proteomes" id="UP000236846">
    <property type="component" value="Unassembled WGS sequence"/>
</dbReference>
<dbReference type="Pfam" id="PF01569">
    <property type="entry name" value="PAP2"/>
    <property type="match status" value="1"/>
</dbReference>
<feature type="transmembrane region" description="Helical" evidence="1">
    <location>
        <begin position="79"/>
        <end position="100"/>
    </location>
</feature>
<keyword evidence="1" id="KW-0812">Transmembrane</keyword>
<sequence>MFNFLIIFFSQYVLYLVAAGVFVWLFVKRKNVYAFIIVFAPAVFNRLVVTEIIRLFVYSARPFVALHMTPLVSVSQREWYGSFPSGHAIFLFSLATSVWLYDKRFGAALYALALAVGICRVFALLHWPADIFAGAVLGIILTIGEITVFRRMHYA</sequence>
<reference evidence="3 4" key="1">
    <citation type="submission" date="2017-09" db="EMBL/GenBank/DDBJ databases">
        <title>Depth-based differentiation of microbial function through sediment-hosted aquifers and enrichment of novel symbionts in the deep terrestrial subsurface.</title>
        <authorList>
            <person name="Probst A.J."/>
            <person name="Ladd B."/>
            <person name="Jarett J.K."/>
            <person name="Geller-Mcgrath D.E."/>
            <person name="Sieber C.M."/>
            <person name="Emerson J.B."/>
            <person name="Anantharaman K."/>
            <person name="Thomas B.C."/>
            <person name="Malmstrom R."/>
            <person name="Stieglmeier M."/>
            <person name="Klingl A."/>
            <person name="Woyke T."/>
            <person name="Ryan C.M."/>
            <person name="Banfield J.F."/>
        </authorList>
    </citation>
    <scope>NUCLEOTIDE SEQUENCE [LARGE SCALE GENOMIC DNA]</scope>
    <source>
        <strain evidence="3">CG11_big_fil_rev_8_21_14_0_20_43_10</strain>
    </source>
</reference>